<dbReference type="STRING" id="1888891.DSOL_3625"/>
<evidence type="ECO:0000313" key="7">
    <source>
        <dbReference type="EMBL" id="OLN29288.1"/>
    </source>
</evidence>
<feature type="transmembrane region" description="Helical" evidence="6">
    <location>
        <begin position="218"/>
        <end position="240"/>
    </location>
</feature>
<dbReference type="Pfam" id="PF01594">
    <property type="entry name" value="AI-2E_transport"/>
    <property type="match status" value="1"/>
</dbReference>
<dbReference type="Proteomes" id="UP000186102">
    <property type="component" value="Unassembled WGS sequence"/>
</dbReference>
<keyword evidence="5 6" id="KW-0472">Membrane</keyword>
<dbReference type="GO" id="GO:0055085">
    <property type="term" value="P:transmembrane transport"/>
    <property type="evidence" value="ECO:0007669"/>
    <property type="project" value="TreeGrafter"/>
</dbReference>
<comment type="similarity">
    <text evidence="2">Belongs to the autoinducer-2 exporter (AI-2E) (TC 2.A.86) family.</text>
</comment>
<comment type="caution">
    <text evidence="7">The sequence shown here is derived from an EMBL/GenBank/DDBJ whole genome shotgun (WGS) entry which is preliminary data.</text>
</comment>
<dbReference type="EMBL" id="MLBF01000034">
    <property type="protein sequence ID" value="OLN29288.1"/>
    <property type="molecule type" value="Genomic_DNA"/>
</dbReference>
<evidence type="ECO:0000256" key="5">
    <source>
        <dbReference type="ARBA" id="ARBA00023136"/>
    </source>
</evidence>
<reference evidence="7 8" key="1">
    <citation type="submission" date="2016-09" db="EMBL/GenBank/DDBJ databases">
        <title>Complete genome of Desulfosporosinus sp. OL.</title>
        <authorList>
            <person name="Mardanov A."/>
            <person name="Beletsky A."/>
            <person name="Panova A."/>
            <person name="Karnachuk O."/>
            <person name="Ravin N."/>
        </authorList>
    </citation>
    <scope>NUCLEOTIDE SEQUENCE [LARGE SCALE GENOMIC DNA]</scope>
    <source>
        <strain evidence="7 8">OL</strain>
    </source>
</reference>
<dbReference type="PANTHER" id="PTHR21716">
    <property type="entry name" value="TRANSMEMBRANE PROTEIN"/>
    <property type="match status" value="1"/>
</dbReference>
<dbReference type="AlphaFoldDB" id="A0A1Q8QPT7"/>
<keyword evidence="4 6" id="KW-1133">Transmembrane helix</keyword>
<feature type="transmembrane region" description="Helical" evidence="6">
    <location>
        <begin position="279"/>
        <end position="295"/>
    </location>
</feature>
<comment type="subcellular location">
    <subcellularLocation>
        <location evidence="1">Membrane</location>
        <topology evidence="1">Multi-pass membrane protein</topology>
    </subcellularLocation>
</comment>
<evidence type="ECO:0000313" key="8">
    <source>
        <dbReference type="Proteomes" id="UP000186102"/>
    </source>
</evidence>
<dbReference type="OrthoDB" id="9774361at2"/>
<feature type="transmembrane region" description="Helical" evidence="6">
    <location>
        <begin position="64"/>
        <end position="89"/>
    </location>
</feature>
<accession>A0A1Q8QPT7</accession>
<evidence type="ECO:0000256" key="6">
    <source>
        <dbReference type="SAM" id="Phobius"/>
    </source>
</evidence>
<dbReference type="InterPro" id="IPR002549">
    <property type="entry name" value="AI-2E-like"/>
</dbReference>
<protein>
    <submittedName>
        <fullName evidence="7">Putative membrane protein</fullName>
    </submittedName>
</protein>
<feature type="transmembrane region" description="Helical" evidence="6">
    <location>
        <begin position="252"/>
        <end position="272"/>
    </location>
</feature>
<organism evidence="7 8">
    <name type="scientific">Desulfosporosinus metallidurans</name>
    <dbReference type="NCBI Taxonomy" id="1888891"/>
    <lineage>
        <taxon>Bacteria</taxon>
        <taxon>Bacillati</taxon>
        <taxon>Bacillota</taxon>
        <taxon>Clostridia</taxon>
        <taxon>Eubacteriales</taxon>
        <taxon>Desulfitobacteriaceae</taxon>
        <taxon>Desulfosporosinus</taxon>
    </lineage>
</organism>
<dbReference type="PANTHER" id="PTHR21716:SF68">
    <property type="entry name" value="TRANSPORT PROTEIN YTVI-RELATED"/>
    <property type="match status" value="1"/>
</dbReference>
<evidence type="ECO:0000256" key="3">
    <source>
        <dbReference type="ARBA" id="ARBA00022692"/>
    </source>
</evidence>
<gene>
    <name evidence="7" type="ORF">DSOL_3625</name>
</gene>
<evidence type="ECO:0000256" key="1">
    <source>
        <dbReference type="ARBA" id="ARBA00004141"/>
    </source>
</evidence>
<name>A0A1Q8QPT7_9FIRM</name>
<dbReference type="InterPro" id="IPR014227">
    <property type="entry name" value="YtvI-like"/>
</dbReference>
<evidence type="ECO:0000256" key="4">
    <source>
        <dbReference type="ARBA" id="ARBA00022989"/>
    </source>
</evidence>
<dbReference type="NCBIfam" id="TIGR02872">
    <property type="entry name" value="spore_ytvI"/>
    <property type="match status" value="1"/>
</dbReference>
<feature type="transmembrane region" description="Helical" evidence="6">
    <location>
        <begin position="315"/>
        <end position="340"/>
    </location>
</feature>
<keyword evidence="8" id="KW-1185">Reference proteome</keyword>
<evidence type="ECO:0000256" key="2">
    <source>
        <dbReference type="ARBA" id="ARBA00009773"/>
    </source>
</evidence>
<dbReference type="GO" id="GO:0016020">
    <property type="term" value="C:membrane"/>
    <property type="evidence" value="ECO:0007669"/>
    <property type="project" value="UniProtKB-SubCell"/>
</dbReference>
<keyword evidence="3 6" id="KW-0812">Transmembrane</keyword>
<feature type="transmembrane region" description="Helical" evidence="6">
    <location>
        <begin position="34"/>
        <end position="52"/>
    </location>
</feature>
<sequence>MVTSALVFLKVFTYFFQDFLPVFGEVISKTFSAFFPFFIALILAFLLEPLVVRLMRSVRIRRPYAAVLTLLMAIAVLSLFVFLIVARLYTELSELAITLPNYGYLVDLVTKQVDSVEKFVKVNPQIQSTLFASTESLARTLQDWAKSGSVFLLGFLTSLPRLFIVLVVSTVATLLMSSSYPNVKRFISSLFPRRWHVSAQAISEDLGAAVVGYLRAQAILVSVTAFSTIFGLLLIGNRYAVTLGVLAGFLDLVPIVGTGILFLPWIVGLFILGSFGEGLKLFVMWIITVVVRQFLEPKIMAKGIGLHPLPTLVSMYVGLHFLGGVGLIVGPGLVICYEALRKVGIFGPRD</sequence>
<feature type="transmembrane region" description="Helical" evidence="6">
    <location>
        <begin position="150"/>
        <end position="175"/>
    </location>
</feature>
<proteinExistence type="inferred from homology"/>